<dbReference type="EMBL" id="JAIWYP010000001">
    <property type="protein sequence ID" value="KAH3897050.1"/>
    <property type="molecule type" value="Genomic_DNA"/>
</dbReference>
<dbReference type="Proteomes" id="UP000828390">
    <property type="component" value="Unassembled WGS sequence"/>
</dbReference>
<dbReference type="AlphaFoldDB" id="A0A9D4NKD9"/>
<reference evidence="1" key="1">
    <citation type="journal article" date="2019" name="bioRxiv">
        <title>The Genome of the Zebra Mussel, Dreissena polymorpha: A Resource for Invasive Species Research.</title>
        <authorList>
            <person name="McCartney M.A."/>
            <person name="Auch B."/>
            <person name="Kono T."/>
            <person name="Mallez S."/>
            <person name="Zhang Y."/>
            <person name="Obille A."/>
            <person name="Becker A."/>
            <person name="Abrahante J.E."/>
            <person name="Garbe J."/>
            <person name="Badalamenti J.P."/>
            <person name="Herman A."/>
            <person name="Mangelson H."/>
            <person name="Liachko I."/>
            <person name="Sullivan S."/>
            <person name="Sone E.D."/>
            <person name="Koren S."/>
            <person name="Silverstein K.A.T."/>
            <person name="Beckman K.B."/>
            <person name="Gohl D.M."/>
        </authorList>
    </citation>
    <scope>NUCLEOTIDE SEQUENCE</scope>
    <source>
        <strain evidence="1">Duluth1</strain>
        <tissue evidence="1">Whole animal</tissue>
    </source>
</reference>
<evidence type="ECO:0000313" key="2">
    <source>
        <dbReference type="Proteomes" id="UP000828390"/>
    </source>
</evidence>
<name>A0A9D4NKD9_DREPO</name>
<organism evidence="1 2">
    <name type="scientific">Dreissena polymorpha</name>
    <name type="common">Zebra mussel</name>
    <name type="synonym">Mytilus polymorpha</name>
    <dbReference type="NCBI Taxonomy" id="45954"/>
    <lineage>
        <taxon>Eukaryota</taxon>
        <taxon>Metazoa</taxon>
        <taxon>Spiralia</taxon>
        <taxon>Lophotrochozoa</taxon>
        <taxon>Mollusca</taxon>
        <taxon>Bivalvia</taxon>
        <taxon>Autobranchia</taxon>
        <taxon>Heteroconchia</taxon>
        <taxon>Euheterodonta</taxon>
        <taxon>Imparidentia</taxon>
        <taxon>Neoheterodontei</taxon>
        <taxon>Myida</taxon>
        <taxon>Dreissenoidea</taxon>
        <taxon>Dreissenidae</taxon>
        <taxon>Dreissena</taxon>
    </lineage>
</organism>
<keyword evidence="2" id="KW-1185">Reference proteome</keyword>
<gene>
    <name evidence="1" type="ORF">DPMN_021234</name>
</gene>
<comment type="caution">
    <text evidence="1">The sequence shown here is derived from an EMBL/GenBank/DDBJ whole genome shotgun (WGS) entry which is preliminary data.</text>
</comment>
<sequence>MKGWKNGKRSRYDQLGGRLSDAKAGITSANRNKKQVYIDGGGQHDTGCGNDNLLFNSTDVVEVRLHRR</sequence>
<evidence type="ECO:0000313" key="1">
    <source>
        <dbReference type="EMBL" id="KAH3897050.1"/>
    </source>
</evidence>
<protein>
    <submittedName>
        <fullName evidence="1">Uncharacterized protein</fullName>
    </submittedName>
</protein>
<accession>A0A9D4NKD9</accession>
<reference evidence="1" key="2">
    <citation type="submission" date="2020-11" db="EMBL/GenBank/DDBJ databases">
        <authorList>
            <person name="McCartney M.A."/>
            <person name="Auch B."/>
            <person name="Kono T."/>
            <person name="Mallez S."/>
            <person name="Becker A."/>
            <person name="Gohl D.M."/>
            <person name="Silverstein K.A.T."/>
            <person name="Koren S."/>
            <person name="Bechman K.B."/>
            <person name="Herman A."/>
            <person name="Abrahante J.E."/>
            <person name="Garbe J."/>
        </authorList>
    </citation>
    <scope>NUCLEOTIDE SEQUENCE</scope>
    <source>
        <strain evidence="1">Duluth1</strain>
        <tissue evidence="1">Whole animal</tissue>
    </source>
</reference>
<proteinExistence type="predicted"/>